<feature type="chain" id="PRO_5045545779" evidence="1">
    <location>
        <begin position="23"/>
        <end position="157"/>
    </location>
</feature>
<keyword evidence="1" id="KW-0732">Signal</keyword>
<keyword evidence="3" id="KW-1185">Reference proteome</keyword>
<dbReference type="InterPro" id="IPR021957">
    <property type="entry name" value="DUF3574"/>
</dbReference>
<name>A0ABZ2MAI7_9BACT</name>
<evidence type="ECO:0000313" key="3">
    <source>
        <dbReference type="Proteomes" id="UP001370348"/>
    </source>
</evidence>
<dbReference type="RefSeq" id="WP_394829134.1">
    <property type="nucleotide sequence ID" value="NZ_CP089984.1"/>
</dbReference>
<dbReference type="EMBL" id="CP089984">
    <property type="protein sequence ID" value="WXB19518.1"/>
    <property type="molecule type" value="Genomic_DNA"/>
</dbReference>
<proteinExistence type="predicted"/>
<feature type="signal peptide" evidence="1">
    <location>
        <begin position="1"/>
        <end position="22"/>
    </location>
</feature>
<sequence length="157" mass="17135">MMKSLFAITTACSLALLGGCAASSNPDPSTQGGLEEDLSKHRCDVRTAPQGSVPMVSTQLVFGLDRKGTPIPEAQFAGFVDAQITPRFPDGFSVIDVKGQYQMSTGQIIKEPSKMLIVYHNGSRGTSQKLEELRTNYKQQFEQESVLRTDEIICVAF</sequence>
<evidence type="ECO:0000256" key="1">
    <source>
        <dbReference type="SAM" id="SignalP"/>
    </source>
</evidence>
<protein>
    <submittedName>
        <fullName evidence="2">DUF3574 domain-containing protein</fullName>
    </submittedName>
</protein>
<accession>A0ABZ2MAI7</accession>
<dbReference type="PROSITE" id="PS51257">
    <property type="entry name" value="PROKAR_LIPOPROTEIN"/>
    <property type="match status" value="1"/>
</dbReference>
<reference evidence="2 3" key="1">
    <citation type="submission" date="2021-12" db="EMBL/GenBank/DDBJ databases">
        <title>Discovery of the Pendulisporaceae a myxobacterial family with distinct sporulation behavior and unique specialized metabolism.</title>
        <authorList>
            <person name="Garcia R."/>
            <person name="Popoff A."/>
            <person name="Bader C.D."/>
            <person name="Loehr J."/>
            <person name="Walesch S."/>
            <person name="Walt C."/>
            <person name="Boldt J."/>
            <person name="Bunk B."/>
            <person name="Haeckl F.J.F.P.J."/>
            <person name="Gunesch A.P."/>
            <person name="Birkelbach J."/>
            <person name="Nuebel U."/>
            <person name="Pietschmann T."/>
            <person name="Bach T."/>
            <person name="Mueller R."/>
        </authorList>
    </citation>
    <scope>NUCLEOTIDE SEQUENCE [LARGE SCALE GENOMIC DNA]</scope>
    <source>
        <strain evidence="2 3">MSr11954</strain>
    </source>
</reference>
<organism evidence="2 3">
    <name type="scientific">Pendulispora albinea</name>
    <dbReference type="NCBI Taxonomy" id="2741071"/>
    <lineage>
        <taxon>Bacteria</taxon>
        <taxon>Pseudomonadati</taxon>
        <taxon>Myxococcota</taxon>
        <taxon>Myxococcia</taxon>
        <taxon>Myxococcales</taxon>
        <taxon>Sorangiineae</taxon>
        <taxon>Pendulisporaceae</taxon>
        <taxon>Pendulispora</taxon>
    </lineage>
</organism>
<dbReference type="Pfam" id="PF12098">
    <property type="entry name" value="DUF3574"/>
    <property type="match status" value="1"/>
</dbReference>
<gene>
    <name evidence="2" type="ORF">LZC94_20100</name>
</gene>
<dbReference type="Proteomes" id="UP001370348">
    <property type="component" value="Chromosome"/>
</dbReference>
<evidence type="ECO:0000313" key="2">
    <source>
        <dbReference type="EMBL" id="WXB19518.1"/>
    </source>
</evidence>